<dbReference type="InterPro" id="IPR003953">
    <property type="entry name" value="FAD-dep_OxRdtase_2_FAD-bd"/>
</dbReference>
<dbReference type="GO" id="GO:0016491">
    <property type="term" value="F:oxidoreductase activity"/>
    <property type="evidence" value="ECO:0007669"/>
    <property type="project" value="UniProtKB-KW"/>
</dbReference>
<evidence type="ECO:0000259" key="9">
    <source>
        <dbReference type="Pfam" id="PF00890"/>
    </source>
</evidence>
<reference evidence="10 11" key="1">
    <citation type="submission" date="2019-04" db="EMBL/GenBank/DDBJ databases">
        <title>Geobacter ruber sp. nov., ferric-reducing bacteria isolated from paddy soil.</title>
        <authorList>
            <person name="Xu Z."/>
            <person name="Masuda Y."/>
            <person name="Itoh H."/>
            <person name="Senoo K."/>
        </authorList>
    </citation>
    <scope>NUCLEOTIDE SEQUENCE [LARGE SCALE GENOMIC DNA]</scope>
    <source>
        <strain evidence="10 11">Red88</strain>
    </source>
</reference>
<keyword evidence="11" id="KW-1185">Reference proteome</keyword>
<evidence type="ECO:0000256" key="5">
    <source>
        <dbReference type="ARBA" id="ARBA00022827"/>
    </source>
</evidence>
<dbReference type="OrthoDB" id="9806724at2"/>
<keyword evidence="7" id="KW-0479">Metal-binding</keyword>
<evidence type="ECO:0000256" key="8">
    <source>
        <dbReference type="SAM" id="MobiDB-lite"/>
    </source>
</evidence>
<comment type="caution">
    <text evidence="10">The sequence shown here is derived from an EMBL/GenBank/DDBJ whole genome shotgun (WGS) entry which is preliminary data.</text>
</comment>
<dbReference type="GO" id="GO:0030313">
    <property type="term" value="C:cell envelope"/>
    <property type="evidence" value="ECO:0007669"/>
    <property type="project" value="UniProtKB-SubCell"/>
</dbReference>
<dbReference type="InterPro" id="IPR006311">
    <property type="entry name" value="TAT_signal"/>
</dbReference>
<feature type="domain" description="FAD-dependent oxidoreductase 2 FAD-binding" evidence="9">
    <location>
        <begin position="73"/>
        <end position="548"/>
    </location>
</feature>
<dbReference type="PANTHER" id="PTHR43400:SF7">
    <property type="entry name" value="FAD-DEPENDENT OXIDOREDUCTASE 2 FAD BINDING DOMAIN-CONTAINING PROTEIN"/>
    <property type="match status" value="1"/>
</dbReference>
<dbReference type="SUPFAM" id="SSF56425">
    <property type="entry name" value="Succinate dehydrogenase/fumarate reductase flavoprotein, catalytic domain"/>
    <property type="match status" value="1"/>
</dbReference>
<dbReference type="GO" id="GO:0051536">
    <property type="term" value="F:iron-sulfur cluster binding"/>
    <property type="evidence" value="ECO:0007669"/>
    <property type="project" value="UniProtKB-KW"/>
</dbReference>
<accession>A0A5A9X6J3</accession>
<evidence type="ECO:0000313" key="10">
    <source>
        <dbReference type="EMBL" id="KAA0888394.1"/>
    </source>
</evidence>
<dbReference type="InterPro" id="IPR019546">
    <property type="entry name" value="TAT_signal_bac_arc"/>
</dbReference>
<dbReference type="Gene3D" id="3.90.700.10">
    <property type="entry name" value="Succinate dehydrogenase/fumarate reductase flavoprotein, catalytic domain"/>
    <property type="match status" value="1"/>
</dbReference>
<dbReference type="Proteomes" id="UP000324298">
    <property type="component" value="Unassembled WGS sequence"/>
</dbReference>
<dbReference type="NCBIfam" id="TIGR01409">
    <property type="entry name" value="TAT_signal_seq"/>
    <property type="match status" value="1"/>
</dbReference>
<dbReference type="SUPFAM" id="SSF51905">
    <property type="entry name" value="FAD/NAD(P)-binding domain"/>
    <property type="match status" value="1"/>
</dbReference>
<evidence type="ECO:0000256" key="6">
    <source>
        <dbReference type="ARBA" id="ARBA00023002"/>
    </source>
</evidence>
<dbReference type="PROSITE" id="PS51318">
    <property type="entry name" value="TAT"/>
    <property type="match status" value="1"/>
</dbReference>
<evidence type="ECO:0000256" key="7">
    <source>
        <dbReference type="ARBA" id="ARBA00023014"/>
    </source>
</evidence>
<gene>
    <name evidence="10" type="ORF">ET418_16740</name>
</gene>
<evidence type="ECO:0000313" key="11">
    <source>
        <dbReference type="Proteomes" id="UP000324298"/>
    </source>
</evidence>
<comment type="subcellular location">
    <subcellularLocation>
        <location evidence="2">Cell envelope</location>
    </subcellularLocation>
</comment>
<keyword evidence="6" id="KW-0560">Oxidoreductase</keyword>
<keyword evidence="4" id="KW-0285">Flavoprotein</keyword>
<dbReference type="InterPro" id="IPR050315">
    <property type="entry name" value="FAD-oxidoreductase_2"/>
</dbReference>
<name>A0A5A9X6J3_9BACT</name>
<comment type="cofactor">
    <cofactor evidence="1">
        <name>FAD</name>
        <dbReference type="ChEBI" id="CHEBI:57692"/>
    </cofactor>
</comment>
<dbReference type="RefSeq" id="WP_149309592.1">
    <property type="nucleotide sequence ID" value="NZ_SRSD01000011.1"/>
</dbReference>
<evidence type="ECO:0000256" key="2">
    <source>
        <dbReference type="ARBA" id="ARBA00004196"/>
    </source>
</evidence>
<comment type="subunit">
    <text evidence="3">Heterodimer of a large and a small subunit.</text>
</comment>
<keyword evidence="5" id="KW-0274">FAD</keyword>
<sequence>MEHDSDAKSTFSRRDFLKTSAIGVGATAIASLGVTTAVAGDRKHTKGAHAETHPNTEPLQPLSAPAKWDYEADVVVVGGGGAGLAAAVSATENGAKVILIEKNAFCGGDTSIAMVYEGNVGSRLQKKLGIPPMPVSSRITGAEPTTLDQYNNLYCPNPTAGRNPTLVRQIMEVQGDTINWLEERGVLFSEKAVGGLPIAGACHCPIDPEHPEEDWYRWDPHNGRGFTEGLEKTANKLGVKILKEHPAVGLVKAGRQVIGIAARNIDGKKVFLKAKAVILATGGFGANKDMIKKYCAPRRAEAVRYWGMPGATGDGIRMAQALGADMHGMDEIEIWDGGALREHGATTVYSAPNQLVRQKSLTVNKKAKRFFSESIYKGYYYSYQAAQTIAQPNQESFTLFDANCISKEDIIKKFHPTFCEYPCPWFEEQFEKYLAEGVIKKANSIPELARMLGLDPVQLVKTVDRYNSLCDAKEDKDFFKEAIYMHPIRTAPFYGVAQKGGSCFNTWGGLVVDEQFHVLDKEWNPIPGLFVAGENAAGGASIAFAVPGGRLAGKFAAQEIKG</sequence>
<evidence type="ECO:0000256" key="3">
    <source>
        <dbReference type="ARBA" id="ARBA00011771"/>
    </source>
</evidence>
<dbReference type="InterPro" id="IPR036188">
    <property type="entry name" value="FAD/NAD-bd_sf"/>
</dbReference>
<proteinExistence type="predicted"/>
<evidence type="ECO:0000256" key="4">
    <source>
        <dbReference type="ARBA" id="ARBA00022630"/>
    </source>
</evidence>
<dbReference type="EMBL" id="SRSD01000011">
    <property type="protein sequence ID" value="KAA0888394.1"/>
    <property type="molecule type" value="Genomic_DNA"/>
</dbReference>
<evidence type="ECO:0000256" key="1">
    <source>
        <dbReference type="ARBA" id="ARBA00001974"/>
    </source>
</evidence>
<dbReference type="Pfam" id="PF00890">
    <property type="entry name" value="FAD_binding_2"/>
    <property type="match status" value="1"/>
</dbReference>
<dbReference type="InterPro" id="IPR027477">
    <property type="entry name" value="Succ_DH/fumarate_Rdtase_cat_sf"/>
</dbReference>
<protein>
    <submittedName>
        <fullName evidence="10">FAD-dependent oxidoreductase</fullName>
    </submittedName>
</protein>
<organism evidence="10 11">
    <name type="scientific">Oryzomonas rubra</name>
    <dbReference type="NCBI Taxonomy" id="2509454"/>
    <lineage>
        <taxon>Bacteria</taxon>
        <taxon>Pseudomonadati</taxon>
        <taxon>Thermodesulfobacteriota</taxon>
        <taxon>Desulfuromonadia</taxon>
        <taxon>Geobacterales</taxon>
        <taxon>Geobacteraceae</taxon>
        <taxon>Oryzomonas</taxon>
    </lineage>
</organism>
<keyword evidence="7" id="KW-0408">Iron</keyword>
<dbReference type="PANTHER" id="PTHR43400">
    <property type="entry name" value="FUMARATE REDUCTASE"/>
    <property type="match status" value="1"/>
</dbReference>
<dbReference type="Gene3D" id="3.50.50.60">
    <property type="entry name" value="FAD/NAD(P)-binding domain"/>
    <property type="match status" value="2"/>
</dbReference>
<feature type="region of interest" description="Disordered" evidence="8">
    <location>
        <begin position="42"/>
        <end position="62"/>
    </location>
</feature>
<dbReference type="AlphaFoldDB" id="A0A5A9X6J3"/>
<keyword evidence="7" id="KW-0411">Iron-sulfur</keyword>